<feature type="binding site" evidence="3">
    <location>
        <begin position="15"/>
        <end position="18"/>
    </location>
    <ligand>
        <name>substrate</name>
    </ligand>
</feature>
<dbReference type="PANTHER" id="PTHR10291">
    <property type="entry name" value="DEHYDRODOLICHYL DIPHOSPHATE SYNTHASE FAMILY MEMBER"/>
    <property type="match status" value="1"/>
</dbReference>
<organism evidence="4 5">
    <name type="scientific">Candidatus Berkelbacteria bacterium CG10_big_fil_rev_8_21_14_0_10_43_14</name>
    <dbReference type="NCBI Taxonomy" id="1974515"/>
    <lineage>
        <taxon>Bacteria</taxon>
        <taxon>Candidatus Berkelbacteria</taxon>
    </lineage>
</organism>
<keyword evidence="3" id="KW-0479">Metal-binding</keyword>
<dbReference type="Gene3D" id="3.40.1180.10">
    <property type="entry name" value="Decaprenyl diphosphate synthase-like"/>
    <property type="match status" value="1"/>
</dbReference>
<protein>
    <recommendedName>
        <fullName evidence="3">Isoprenyl transferase</fullName>
        <ecNumber evidence="3">2.5.1.-</ecNumber>
    </recommendedName>
</protein>
<dbReference type="EMBL" id="PEZX01000037">
    <property type="protein sequence ID" value="PIS06755.1"/>
    <property type="molecule type" value="Genomic_DNA"/>
</dbReference>
<evidence type="ECO:0000313" key="5">
    <source>
        <dbReference type="Proteomes" id="UP000231162"/>
    </source>
</evidence>
<reference evidence="5" key="1">
    <citation type="submission" date="2017-09" db="EMBL/GenBank/DDBJ databases">
        <title>Depth-based differentiation of microbial function through sediment-hosted aquifers and enrichment of novel symbionts in the deep terrestrial subsurface.</title>
        <authorList>
            <person name="Probst A.J."/>
            <person name="Ladd B."/>
            <person name="Jarett J.K."/>
            <person name="Geller-Mcgrath D.E."/>
            <person name="Sieber C.M.K."/>
            <person name="Emerson J.B."/>
            <person name="Anantharaman K."/>
            <person name="Thomas B.C."/>
            <person name="Malmstrom R."/>
            <person name="Stieglmeier M."/>
            <person name="Klingl A."/>
            <person name="Woyke T."/>
            <person name="Ryan C.M."/>
            <person name="Banfield J.F."/>
        </authorList>
    </citation>
    <scope>NUCLEOTIDE SEQUENCE [LARGE SCALE GENOMIC DNA]</scope>
</reference>
<evidence type="ECO:0000256" key="1">
    <source>
        <dbReference type="ARBA" id="ARBA00022679"/>
    </source>
</evidence>
<dbReference type="AlphaFoldDB" id="A0A2M6R892"/>
<accession>A0A2M6R892</accession>
<feature type="binding site" evidence="3">
    <location>
        <position position="63"/>
    </location>
    <ligand>
        <name>substrate</name>
    </ligand>
</feature>
<dbReference type="PROSITE" id="PS01066">
    <property type="entry name" value="UPP_SYNTHASE"/>
    <property type="match status" value="1"/>
</dbReference>
<feature type="binding site" evidence="3">
    <location>
        <position position="181"/>
    </location>
    <ligand>
        <name>substrate</name>
    </ligand>
</feature>
<feature type="binding site" evidence="3">
    <location>
        <position position="200"/>
    </location>
    <ligand>
        <name>Mg(2+)</name>
        <dbReference type="ChEBI" id="CHEBI:18420"/>
    </ligand>
</feature>
<feature type="binding site" evidence="3">
    <location>
        <position position="14"/>
    </location>
    <ligand>
        <name>Mg(2+)</name>
        <dbReference type="ChEBI" id="CHEBI:18420"/>
    </ligand>
</feature>
<feature type="binding site" evidence="3">
    <location>
        <position position="31"/>
    </location>
    <ligand>
        <name>substrate</name>
    </ligand>
</feature>
<feature type="binding site" evidence="3">
    <location>
        <begin position="187"/>
        <end position="189"/>
    </location>
    <ligand>
        <name>substrate</name>
    </ligand>
</feature>
<comment type="function">
    <text evidence="3">Catalyzes the condensation of isopentenyl diphosphate (IPP) with allylic pyrophosphates generating different type of terpenoids.</text>
</comment>
<feature type="binding site" evidence="3">
    <location>
        <position position="19"/>
    </location>
    <ligand>
        <name>substrate</name>
    </ligand>
</feature>
<feature type="binding site" evidence="3">
    <location>
        <position position="65"/>
    </location>
    <ligand>
        <name>substrate</name>
    </ligand>
</feature>
<dbReference type="NCBIfam" id="TIGR00055">
    <property type="entry name" value="uppS"/>
    <property type="match status" value="1"/>
</dbReference>
<keyword evidence="1 3" id="KW-0808">Transferase</keyword>
<dbReference type="GO" id="GO:0016094">
    <property type="term" value="P:polyprenol biosynthetic process"/>
    <property type="evidence" value="ECO:0007669"/>
    <property type="project" value="TreeGrafter"/>
</dbReference>
<sequence length="232" mass="27047">MIESLPHHVAIILDGNRRWARAHHLPTFAGHVAGLKQAKKLVQHLKKRGVRVVTLYGFSTENWKRDTKEVSYLMKLFAQFLKININEFIREGAQLRLLGDPMDLPQSLRDYLKTSITKTKTNTQFIVQLALNYGGRNEIIRAFEKYIARTKNRSDSKHIDTKDFEQYLDTHGVPDPDLIIRTSGEQRISNFLLWQSAYSEIFFAPEYLPDFTPSKLDTILTWYSERSRRYGS</sequence>
<evidence type="ECO:0000313" key="4">
    <source>
        <dbReference type="EMBL" id="PIS06755.1"/>
    </source>
</evidence>
<evidence type="ECO:0000256" key="2">
    <source>
        <dbReference type="ARBA" id="ARBA00038453"/>
    </source>
</evidence>
<dbReference type="GO" id="GO:0045547">
    <property type="term" value="F:ditrans,polycis-polyprenyl diphosphate synthase [(2E,6E)-farnesyl diphosphate specific] activity"/>
    <property type="evidence" value="ECO:0007669"/>
    <property type="project" value="TreeGrafter"/>
</dbReference>
<comment type="subunit">
    <text evidence="3">Homodimer.</text>
</comment>
<feature type="active site" description="Proton acceptor" evidence="3">
    <location>
        <position position="62"/>
    </location>
</feature>
<dbReference type="InterPro" id="IPR036424">
    <property type="entry name" value="UPP_synth-like_sf"/>
</dbReference>
<dbReference type="SUPFAM" id="SSF64005">
    <property type="entry name" value="Undecaprenyl diphosphate synthase"/>
    <property type="match status" value="1"/>
</dbReference>
<dbReference type="InterPro" id="IPR001441">
    <property type="entry name" value="UPP_synth-like"/>
</dbReference>
<dbReference type="CDD" id="cd00475">
    <property type="entry name" value="Cis_IPPS"/>
    <property type="match status" value="1"/>
</dbReference>
<dbReference type="Proteomes" id="UP000231162">
    <property type="component" value="Unassembled WGS sequence"/>
</dbReference>
<evidence type="ECO:0000256" key="3">
    <source>
        <dbReference type="HAMAP-Rule" id="MF_01139"/>
    </source>
</evidence>
<dbReference type="HAMAP" id="MF_01139">
    <property type="entry name" value="ISPT"/>
    <property type="match status" value="1"/>
</dbReference>
<dbReference type="PANTHER" id="PTHR10291:SF43">
    <property type="entry name" value="DEHYDRODOLICHYL DIPHOSPHATE SYNTHASE COMPLEX SUBUNIT DHDDS"/>
    <property type="match status" value="1"/>
</dbReference>
<keyword evidence="3" id="KW-0460">Magnesium</keyword>
<comment type="similarity">
    <text evidence="2">Belongs to the UPP synthase family. Z-FPP synthase subfamily.</text>
</comment>
<proteinExistence type="inferred from homology"/>
<feature type="active site" evidence="3">
    <location>
        <position position="14"/>
    </location>
</feature>
<name>A0A2M6R892_9BACT</name>
<comment type="cofactor">
    <cofactor evidence="3">
        <name>Mg(2+)</name>
        <dbReference type="ChEBI" id="CHEBI:18420"/>
    </cofactor>
    <text evidence="3">Binds 2 magnesium ions per subunit.</text>
</comment>
<feature type="binding site" evidence="3">
    <location>
        <begin position="59"/>
        <end position="61"/>
    </location>
    <ligand>
        <name>substrate</name>
    </ligand>
</feature>
<dbReference type="InterPro" id="IPR018520">
    <property type="entry name" value="UPP_synth-like_CS"/>
</dbReference>
<comment type="caution">
    <text evidence="3">Lacks conserved residue(s) required for the propagation of feature annotation.</text>
</comment>
<gene>
    <name evidence="4" type="primary">uppS</name>
    <name evidence="4" type="ORF">COT79_02830</name>
</gene>
<dbReference type="Pfam" id="PF01255">
    <property type="entry name" value="Prenyltransf"/>
    <property type="match status" value="1"/>
</dbReference>
<dbReference type="GO" id="GO:0000287">
    <property type="term" value="F:magnesium ion binding"/>
    <property type="evidence" value="ECO:0007669"/>
    <property type="project" value="UniProtKB-UniRule"/>
</dbReference>
<dbReference type="EC" id="2.5.1.-" evidence="3"/>
<comment type="caution">
    <text evidence="4">The sequence shown here is derived from an EMBL/GenBank/DDBJ whole genome shotgun (WGS) entry which is preliminary data.</text>
</comment>